<feature type="region of interest" description="Disordered" evidence="1">
    <location>
        <begin position="175"/>
        <end position="204"/>
    </location>
</feature>
<proteinExistence type="predicted"/>
<dbReference type="RefSeq" id="WP_186287795.1">
    <property type="nucleotide sequence ID" value="NZ_JACMSF010000095.1"/>
</dbReference>
<reference evidence="2 3" key="1">
    <citation type="submission" date="2020-08" db="EMBL/GenBank/DDBJ databases">
        <title>Streptomyces sp. PSKA01 genome sequencing and assembly.</title>
        <authorList>
            <person name="Mandal S."/>
            <person name="Maiti P.K."/>
            <person name="Das P."/>
        </authorList>
    </citation>
    <scope>NUCLEOTIDE SEQUENCE [LARGE SCALE GENOMIC DNA]</scope>
    <source>
        <strain evidence="2 3">PSKA01</strain>
    </source>
</reference>
<evidence type="ECO:0000313" key="3">
    <source>
        <dbReference type="Proteomes" id="UP000584670"/>
    </source>
</evidence>
<dbReference type="AlphaFoldDB" id="A0A7X1JBS8"/>
<comment type="caution">
    <text evidence="2">The sequence shown here is derived from an EMBL/GenBank/DDBJ whole genome shotgun (WGS) entry which is preliminary data.</text>
</comment>
<evidence type="ECO:0000256" key="1">
    <source>
        <dbReference type="SAM" id="MobiDB-lite"/>
    </source>
</evidence>
<dbReference type="Proteomes" id="UP000584670">
    <property type="component" value="Unassembled WGS sequence"/>
</dbReference>
<evidence type="ECO:0000313" key="2">
    <source>
        <dbReference type="EMBL" id="MBC2907859.1"/>
    </source>
</evidence>
<sequence>MPEISRVGAVSIERGHFPVGEMWEPGFERREDEPEFGTEEPVIVVPGQIVVTSRVQDHVAPVVLAVNDQEGEAPGPAWTLVASVEYQPVYMGRMAALDTMNGPAGPADGSIEVFGQPVQPGEPSVELDPSRTYRAHVWSQGRSDSRERFDAAMQREEWGTRDGFETYLVVFVPEGSQEAPIPAAGESRRDRLARRHGKPPLNMR</sequence>
<dbReference type="EMBL" id="JACMSF010000095">
    <property type="protein sequence ID" value="MBC2907859.1"/>
    <property type="molecule type" value="Genomic_DNA"/>
</dbReference>
<accession>A0A7X1JBS8</accession>
<gene>
    <name evidence="2" type="ORF">H4N64_41415</name>
</gene>
<organism evidence="2 3">
    <name type="scientific">Streptomyces cupreus</name>
    <dbReference type="NCBI Taxonomy" id="2759956"/>
    <lineage>
        <taxon>Bacteria</taxon>
        <taxon>Bacillati</taxon>
        <taxon>Actinomycetota</taxon>
        <taxon>Actinomycetes</taxon>
        <taxon>Kitasatosporales</taxon>
        <taxon>Streptomycetaceae</taxon>
        <taxon>Streptomyces</taxon>
    </lineage>
</organism>
<protein>
    <submittedName>
        <fullName evidence="2">Uncharacterized protein</fullName>
    </submittedName>
</protein>
<keyword evidence="3" id="KW-1185">Reference proteome</keyword>
<name>A0A7X1JBS8_9ACTN</name>